<organism evidence="1 2">
    <name type="scientific">Pseudofrankia inefficax (strain DSM 45817 / CECT 9037 / DDB 130130 / EuI1c)</name>
    <name type="common">Frankia inefficax</name>
    <dbReference type="NCBI Taxonomy" id="298654"/>
    <lineage>
        <taxon>Bacteria</taxon>
        <taxon>Bacillati</taxon>
        <taxon>Actinomycetota</taxon>
        <taxon>Actinomycetes</taxon>
        <taxon>Frankiales</taxon>
        <taxon>Frankiaceae</taxon>
        <taxon>Pseudofrankia</taxon>
    </lineage>
</organism>
<proteinExistence type="predicted"/>
<keyword evidence="2" id="KW-1185">Reference proteome</keyword>
<reference evidence="1 2" key="1">
    <citation type="submission" date="2010-10" db="EMBL/GenBank/DDBJ databases">
        <title>Complete sequence of Frankia sp. EuI1c.</title>
        <authorList>
            <consortium name="US DOE Joint Genome Institute"/>
            <person name="Lucas S."/>
            <person name="Copeland A."/>
            <person name="Lapidus A."/>
            <person name="Cheng J.-F."/>
            <person name="Bruce D."/>
            <person name="Goodwin L."/>
            <person name="Pitluck S."/>
            <person name="Chertkov O."/>
            <person name="Detter J.C."/>
            <person name="Han C."/>
            <person name="Tapia R."/>
            <person name="Land M."/>
            <person name="Hauser L."/>
            <person name="Jeffries C."/>
            <person name="Kyrpides N."/>
            <person name="Ivanova N."/>
            <person name="Mikhailova N."/>
            <person name="Beauchemin N."/>
            <person name="Sen A."/>
            <person name="Sur S.A."/>
            <person name="Gtari M."/>
            <person name="Wall L."/>
            <person name="Tisa L."/>
            <person name="Woyke T."/>
        </authorList>
    </citation>
    <scope>NUCLEOTIDE SEQUENCE [LARGE SCALE GENOMIC DNA]</scope>
    <source>
        <strain evidence="2">DSM 45817 / CECT 9037 / EuI1c</strain>
    </source>
</reference>
<name>E3JCA1_PSEI1</name>
<dbReference type="InParanoid" id="E3JCA1"/>
<dbReference type="HOGENOM" id="CLU_080605_0_0_11"/>
<evidence type="ECO:0000313" key="2">
    <source>
        <dbReference type="Proteomes" id="UP000002484"/>
    </source>
</evidence>
<gene>
    <name evidence="1" type="ordered locus">FraEuI1c_6721</name>
</gene>
<dbReference type="Proteomes" id="UP000002484">
    <property type="component" value="Chromosome"/>
</dbReference>
<protein>
    <submittedName>
        <fullName evidence="1">Uncharacterized protein</fullName>
    </submittedName>
</protein>
<dbReference type="EMBL" id="CP002299">
    <property type="protein sequence ID" value="ADP84690.1"/>
    <property type="molecule type" value="Genomic_DNA"/>
</dbReference>
<dbReference type="AlphaFoldDB" id="E3JCA1"/>
<accession>E3JCA1</accession>
<evidence type="ECO:0000313" key="1">
    <source>
        <dbReference type="EMBL" id="ADP84690.1"/>
    </source>
</evidence>
<sequence>MGVVVAATATPASRSFGARMDTLTSSEKTLTGERIFTSSDLPSLSLPDADGLVTCRWFQDPAPGRTAWRTSSQTYRPPLAAAEASAVDDDNFAPRGPGQVAFVAVDRTWLVREGMDRVRTRAVDAVVLHAKASPPGRTALALAFSAHLRTRQHRMGLGADVVTAAVRPDLAGAPDAFRVPHLVTVSDGTGTVADTIIWQVMTGARYDAWLGGAPRPDHVAIETALPGLVRLRHLWRTGRLDRSRADTLAAVLDGGELTAQKIFRYPRVVLPIATRALRGVL</sequence>
<dbReference type="KEGG" id="fri:FraEuI1c_6721"/>